<protein>
    <submittedName>
        <fullName evidence="8">Glucose-specific phosphotransferase enzyme IIA component</fullName>
        <ecNumber evidence="8">2.7.1.-</ecNumber>
    </submittedName>
</protein>
<dbReference type="PANTHER" id="PTHR45008:SF1">
    <property type="entry name" value="PTS SYSTEM GLUCOSE-SPECIFIC EIIA COMPONENT"/>
    <property type="match status" value="1"/>
</dbReference>
<evidence type="ECO:0000256" key="1">
    <source>
        <dbReference type="ARBA" id="ARBA00004496"/>
    </source>
</evidence>
<dbReference type="PROSITE" id="PS51093">
    <property type="entry name" value="PTS_EIIA_TYPE_1"/>
    <property type="match status" value="1"/>
</dbReference>
<dbReference type="GO" id="GO:0005737">
    <property type="term" value="C:cytoplasm"/>
    <property type="evidence" value="ECO:0007669"/>
    <property type="project" value="UniProtKB-SubCell"/>
</dbReference>
<evidence type="ECO:0000256" key="6">
    <source>
        <dbReference type="ARBA" id="ARBA00022777"/>
    </source>
</evidence>
<dbReference type="InterPro" id="IPR001127">
    <property type="entry name" value="PTS_EIIA_1_perm"/>
</dbReference>
<dbReference type="InterPro" id="IPR011055">
    <property type="entry name" value="Dup_hybrid_motif"/>
</dbReference>
<dbReference type="Gene3D" id="2.70.70.10">
    <property type="entry name" value="Glucose Permease (Domain IIA)"/>
    <property type="match status" value="1"/>
</dbReference>
<dbReference type="PROSITE" id="PS00371">
    <property type="entry name" value="PTS_EIIA_TYPE_1_HIS"/>
    <property type="match status" value="1"/>
</dbReference>
<dbReference type="RefSeq" id="WP_156352514.1">
    <property type="nucleotide sequence ID" value="NZ_CACRST010000007.1"/>
</dbReference>
<evidence type="ECO:0000313" key="8">
    <source>
        <dbReference type="EMBL" id="VYS78132.1"/>
    </source>
</evidence>
<proteinExistence type="predicted"/>
<dbReference type="FunFam" id="2.70.70.10:FF:000001">
    <property type="entry name" value="PTS system glucose-specific IIA component"/>
    <property type="match status" value="1"/>
</dbReference>
<dbReference type="Pfam" id="PF00358">
    <property type="entry name" value="PTS_EIIA_1"/>
    <property type="match status" value="1"/>
</dbReference>
<comment type="subcellular location">
    <subcellularLocation>
        <location evidence="1">Cytoplasm</location>
    </subcellularLocation>
</comment>
<dbReference type="EMBL" id="CACRST010000007">
    <property type="protein sequence ID" value="VYS78132.1"/>
    <property type="molecule type" value="Genomic_DNA"/>
</dbReference>
<dbReference type="PANTHER" id="PTHR45008">
    <property type="entry name" value="PTS SYSTEM GLUCOSE-SPECIFIC EIIA COMPONENT"/>
    <property type="match status" value="1"/>
</dbReference>
<dbReference type="NCBIfam" id="TIGR00830">
    <property type="entry name" value="PTBA"/>
    <property type="match status" value="1"/>
</dbReference>
<dbReference type="GO" id="GO:0009401">
    <property type="term" value="P:phosphoenolpyruvate-dependent sugar phosphotransferase system"/>
    <property type="evidence" value="ECO:0007669"/>
    <property type="project" value="UniProtKB-KW"/>
</dbReference>
<feature type="domain" description="PTS EIIA type-1" evidence="7">
    <location>
        <begin position="31"/>
        <end position="135"/>
    </location>
</feature>
<evidence type="ECO:0000259" key="7">
    <source>
        <dbReference type="PROSITE" id="PS51093"/>
    </source>
</evidence>
<evidence type="ECO:0000256" key="5">
    <source>
        <dbReference type="ARBA" id="ARBA00022683"/>
    </source>
</evidence>
<dbReference type="AlphaFoldDB" id="A0A6N2RB62"/>
<dbReference type="SUPFAM" id="SSF51261">
    <property type="entry name" value="Duplicated hybrid motif"/>
    <property type="match status" value="1"/>
</dbReference>
<name>A0A6N2RB62_9FIRM</name>
<keyword evidence="6" id="KW-0418">Kinase</keyword>
<dbReference type="InterPro" id="IPR050890">
    <property type="entry name" value="PTS_EIIA_component"/>
</dbReference>
<evidence type="ECO:0000256" key="2">
    <source>
        <dbReference type="ARBA" id="ARBA00022448"/>
    </source>
</evidence>
<accession>A0A6N2RB62</accession>
<dbReference type="GO" id="GO:0016301">
    <property type="term" value="F:kinase activity"/>
    <property type="evidence" value="ECO:0007669"/>
    <property type="project" value="UniProtKB-KW"/>
</dbReference>
<keyword evidence="5" id="KW-0598">Phosphotransferase system</keyword>
<gene>
    <name evidence="8" type="primary">crr</name>
    <name evidence="8" type="ORF">BGLFYP119_00560</name>
</gene>
<reference evidence="8" key="1">
    <citation type="submission" date="2019-11" db="EMBL/GenBank/DDBJ databases">
        <authorList>
            <person name="Feng L."/>
        </authorList>
    </citation>
    <scope>NUCLEOTIDE SEQUENCE</scope>
    <source>
        <strain evidence="8">BgluceraseaLFYP119</strain>
    </source>
</reference>
<keyword evidence="4 8" id="KW-0808">Transferase</keyword>
<organism evidence="8">
    <name type="scientific">Blautia glucerasea</name>
    <dbReference type="NCBI Taxonomy" id="536633"/>
    <lineage>
        <taxon>Bacteria</taxon>
        <taxon>Bacillati</taxon>
        <taxon>Bacillota</taxon>
        <taxon>Clostridia</taxon>
        <taxon>Lachnospirales</taxon>
        <taxon>Lachnospiraceae</taxon>
        <taxon>Blautia</taxon>
    </lineage>
</organism>
<keyword evidence="3" id="KW-0762">Sugar transport</keyword>
<evidence type="ECO:0000256" key="3">
    <source>
        <dbReference type="ARBA" id="ARBA00022597"/>
    </source>
</evidence>
<evidence type="ECO:0000256" key="4">
    <source>
        <dbReference type="ARBA" id="ARBA00022679"/>
    </source>
</evidence>
<keyword evidence="2" id="KW-0813">Transport</keyword>
<dbReference type="EC" id="2.7.1.-" evidence="8"/>
<sequence length="161" mass="17205">MFKGLFGKKEKNNKLYAPLKGEAVLLENIEDPMFSQKILGDGIAIEPSEGKVYSPADGTVSMIADTLHAIGISTPDGLELLIHIGMDTVALKGEGYTPKVKAGDSVKKGDLLMEFDMDFIKGKGYSCVTPMIVTNMDDIKGVTPHAGAAVPGETVVVEYEK</sequence>